<dbReference type="GeneID" id="119746275"/>
<dbReference type="Gene3D" id="1.10.150.50">
    <property type="entry name" value="Transcription Factor, Ets-1"/>
    <property type="match status" value="1"/>
</dbReference>
<dbReference type="GO" id="GO:0004842">
    <property type="term" value="F:ubiquitin-protein transferase activity"/>
    <property type="evidence" value="ECO:0007669"/>
    <property type="project" value="InterPro"/>
</dbReference>
<dbReference type="PROSITE" id="PS51698">
    <property type="entry name" value="U_BOX"/>
    <property type="match status" value="1"/>
</dbReference>
<dbReference type="RefSeq" id="XP_038079048.1">
    <property type="nucleotide sequence ID" value="XM_038223120.1"/>
</dbReference>
<dbReference type="InterPro" id="IPR020472">
    <property type="entry name" value="WD40_PAC1"/>
</dbReference>
<feature type="repeat" description="WD" evidence="4">
    <location>
        <begin position="297"/>
        <end position="328"/>
    </location>
</feature>
<dbReference type="EnsemblMetazoa" id="XM_038223120.1">
    <property type="protein sequence ID" value="XP_038079048.1"/>
    <property type="gene ID" value="LOC119746275"/>
</dbReference>
<reference evidence="7" key="1">
    <citation type="submission" date="2022-11" db="UniProtKB">
        <authorList>
            <consortium name="EnsemblMetazoa"/>
        </authorList>
    </citation>
    <scope>IDENTIFICATION</scope>
</reference>
<dbReference type="PROSITE" id="PS00678">
    <property type="entry name" value="WD_REPEATS_1"/>
    <property type="match status" value="2"/>
</dbReference>
<dbReference type="PROSITE" id="PS50082">
    <property type="entry name" value="WD_REPEATS_2"/>
    <property type="match status" value="6"/>
</dbReference>
<dbReference type="CTD" id="151525"/>
<feature type="repeat" description="WD" evidence="4">
    <location>
        <begin position="148"/>
        <end position="180"/>
    </location>
</feature>
<dbReference type="InterPro" id="IPR001660">
    <property type="entry name" value="SAM"/>
</dbReference>
<keyword evidence="8" id="KW-1185">Reference proteome</keyword>
<evidence type="ECO:0000259" key="5">
    <source>
        <dbReference type="PROSITE" id="PS50105"/>
    </source>
</evidence>
<dbReference type="CDD" id="cd16655">
    <property type="entry name" value="RING-Ubox_WDSUB1-like"/>
    <property type="match status" value="1"/>
</dbReference>
<sequence>MQSQRSHTANLMATATLIHTLKSHSSDVNCCCFSATTVASCSGDKSVRLWSLADFKELPISPLLGHTYYVHWCVFSPFGTILASCSTDGKIILWDSRTGESQAVLQHPSKAIVRVCVFSPNSEMLLTGAADSSLCLWNVQNKTLIRTFDGHENVITACAFTPDSSFVVSACASGDLRIWDALYGQKKSLFFDPECHDLGVSCSVISPTFGSADPNAEINNDRRSYLLATCGGENLVKLWDLIVFPACKTKLRCSMTGHTAKVMAVAFSPDGGLLASGAVDKIVIVWNPIEGSMLYTLEDHSRYVTTVAFSPDGRYLASGSNDRTVKVWLLHAEGEAPNLSLPSGSQQVTGTLQGAESAPPKNLLLEWSIDDVCDWLKAQGLEEYVQSFHDNQIDGQELQSLNTDTLVNDLGVKALGHRQKILRGVQVVREKGSSGQILDDGIPDEYLCPITRELMKDPVIAADGFSYERSSIESWVRSNKTSPMTNSPLVHSNLTPNRSLKMIIQRLYNL</sequence>
<dbReference type="PANTHER" id="PTHR46573:SF1">
    <property type="entry name" value="WD REPEAT, SAM AND U-BOX DOMAIN-CONTAINING PROTEIN 1"/>
    <property type="match status" value="1"/>
</dbReference>
<dbReference type="Gene3D" id="3.30.40.10">
    <property type="entry name" value="Zinc/RING finger domain, C3HC4 (zinc finger)"/>
    <property type="match status" value="1"/>
</dbReference>
<dbReference type="PRINTS" id="PR00320">
    <property type="entry name" value="GPROTEINBRPT"/>
</dbReference>
<dbReference type="PROSITE" id="PS50294">
    <property type="entry name" value="WD_REPEATS_REGION"/>
    <property type="match status" value="4"/>
</dbReference>
<feature type="repeat" description="WD" evidence="4">
    <location>
        <begin position="255"/>
        <end position="296"/>
    </location>
</feature>
<dbReference type="SMART" id="SM00320">
    <property type="entry name" value="WD40"/>
    <property type="match status" value="7"/>
</dbReference>
<evidence type="ECO:0000313" key="7">
    <source>
        <dbReference type="EnsemblMetazoa" id="XP_038079048.1"/>
    </source>
</evidence>
<dbReference type="SUPFAM" id="SSF57850">
    <property type="entry name" value="RING/U-box"/>
    <property type="match status" value="1"/>
</dbReference>
<dbReference type="Pfam" id="PF00400">
    <property type="entry name" value="WD40"/>
    <property type="match status" value="6"/>
</dbReference>
<dbReference type="OrthoDB" id="10064100at2759"/>
<evidence type="ECO:0000256" key="2">
    <source>
        <dbReference type="ARBA" id="ARBA00022574"/>
    </source>
</evidence>
<evidence type="ECO:0000256" key="4">
    <source>
        <dbReference type="PROSITE-ProRule" id="PRU00221"/>
    </source>
</evidence>
<keyword evidence="3" id="KW-0677">Repeat</keyword>
<dbReference type="SUPFAM" id="SSF50978">
    <property type="entry name" value="WD40 repeat-like"/>
    <property type="match status" value="1"/>
</dbReference>
<dbReference type="Pfam" id="PF00536">
    <property type="entry name" value="SAM_1"/>
    <property type="match status" value="1"/>
</dbReference>
<evidence type="ECO:0000313" key="8">
    <source>
        <dbReference type="Proteomes" id="UP000887568"/>
    </source>
</evidence>
<dbReference type="CDD" id="cd00200">
    <property type="entry name" value="WD40"/>
    <property type="match status" value="1"/>
</dbReference>
<dbReference type="InterPro" id="IPR019775">
    <property type="entry name" value="WD40_repeat_CS"/>
</dbReference>
<dbReference type="InterPro" id="IPR013761">
    <property type="entry name" value="SAM/pointed_sf"/>
</dbReference>
<dbReference type="InterPro" id="IPR003613">
    <property type="entry name" value="Ubox_domain"/>
</dbReference>
<dbReference type="InterPro" id="IPR001680">
    <property type="entry name" value="WD40_rpt"/>
</dbReference>
<dbReference type="InterPro" id="IPR015943">
    <property type="entry name" value="WD40/YVTN_repeat-like_dom_sf"/>
</dbReference>
<dbReference type="InterPro" id="IPR036322">
    <property type="entry name" value="WD40_repeat_dom_sf"/>
</dbReference>
<feature type="repeat" description="WD" evidence="4">
    <location>
        <begin position="63"/>
        <end position="104"/>
    </location>
</feature>
<dbReference type="SMART" id="SM00454">
    <property type="entry name" value="SAM"/>
    <property type="match status" value="1"/>
</dbReference>
<dbReference type="RefSeq" id="XP_038079047.1">
    <property type="nucleotide sequence ID" value="XM_038223119.1"/>
</dbReference>
<evidence type="ECO:0000256" key="3">
    <source>
        <dbReference type="ARBA" id="ARBA00022737"/>
    </source>
</evidence>
<dbReference type="Pfam" id="PF04564">
    <property type="entry name" value="U-box"/>
    <property type="match status" value="1"/>
</dbReference>
<dbReference type="SUPFAM" id="SSF47769">
    <property type="entry name" value="SAM/Pointed domain"/>
    <property type="match status" value="1"/>
</dbReference>
<dbReference type="Proteomes" id="UP000887568">
    <property type="component" value="Unplaced"/>
</dbReference>
<dbReference type="Gene3D" id="2.130.10.10">
    <property type="entry name" value="YVTN repeat-like/Quinoprotein amine dehydrogenase"/>
    <property type="match status" value="3"/>
</dbReference>
<accession>A0A914BRW8</accession>
<dbReference type="InterPro" id="IPR013083">
    <property type="entry name" value="Znf_RING/FYVE/PHD"/>
</dbReference>
<keyword evidence="2 4" id="KW-0853">WD repeat</keyword>
<dbReference type="GO" id="GO:0016567">
    <property type="term" value="P:protein ubiquitination"/>
    <property type="evidence" value="ECO:0007669"/>
    <property type="project" value="InterPro"/>
</dbReference>
<dbReference type="InterPro" id="IPR052085">
    <property type="entry name" value="WD-SAM-U-box"/>
</dbReference>
<evidence type="ECO:0000256" key="1">
    <source>
        <dbReference type="ARBA" id="ARBA00020894"/>
    </source>
</evidence>
<feature type="repeat" description="WD" evidence="4">
    <location>
        <begin position="118"/>
        <end position="147"/>
    </location>
</feature>
<name>A0A914BRW8_PATMI</name>
<dbReference type="PANTHER" id="PTHR46573">
    <property type="entry name" value="WD REPEAT, SAM AND U-BOX DOMAIN-CONTAINING PROTEIN 1"/>
    <property type="match status" value="1"/>
</dbReference>
<dbReference type="EnsemblMetazoa" id="XM_038223119.1">
    <property type="protein sequence ID" value="XP_038079047.1"/>
    <property type="gene ID" value="LOC119746275"/>
</dbReference>
<organism evidence="7 8">
    <name type="scientific">Patiria miniata</name>
    <name type="common">Bat star</name>
    <name type="synonym">Asterina miniata</name>
    <dbReference type="NCBI Taxonomy" id="46514"/>
    <lineage>
        <taxon>Eukaryota</taxon>
        <taxon>Metazoa</taxon>
        <taxon>Echinodermata</taxon>
        <taxon>Eleutherozoa</taxon>
        <taxon>Asterozoa</taxon>
        <taxon>Asteroidea</taxon>
        <taxon>Valvatacea</taxon>
        <taxon>Valvatida</taxon>
        <taxon>Asterinidae</taxon>
        <taxon>Patiria</taxon>
    </lineage>
</organism>
<dbReference type="SMART" id="SM00504">
    <property type="entry name" value="Ubox"/>
    <property type="match status" value="1"/>
</dbReference>
<evidence type="ECO:0000259" key="6">
    <source>
        <dbReference type="PROSITE" id="PS51698"/>
    </source>
</evidence>
<feature type="domain" description="U-box" evidence="6">
    <location>
        <begin position="441"/>
        <end position="510"/>
    </location>
</feature>
<proteinExistence type="predicted"/>
<dbReference type="AlphaFoldDB" id="A0A914BRW8"/>
<feature type="repeat" description="WD" evidence="4">
    <location>
        <begin position="21"/>
        <end position="60"/>
    </location>
</feature>
<feature type="domain" description="SAM" evidence="5">
    <location>
        <begin position="367"/>
        <end position="431"/>
    </location>
</feature>
<dbReference type="PROSITE" id="PS50105">
    <property type="entry name" value="SAM_DOMAIN"/>
    <property type="match status" value="1"/>
</dbReference>
<protein>
    <recommendedName>
        <fullName evidence="1">WD repeat, SAM and U-box domain-containing protein 1</fullName>
    </recommendedName>
</protein>
<dbReference type="OMA" id="YSEKAHD"/>